<reference evidence="3" key="1">
    <citation type="journal article" date="2017" name="Nat. Commun.">
        <title>The asparagus genome sheds light on the origin and evolution of a young Y chromosome.</title>
        <authorList>
            <person name="Harkess A."/>
            <person name="Zhou J."/>
            <person name="Xu C."/>
            <person name="Bowers J.E."/>
            <person name="Van der Hulst R."/>
            <person name="Ayyampalayam S."/>
            <person name="Mercati F."/>
            <person name="Riccardi P."/>
            <person name="McKain M.R."/>
            <person name="Kakrana A."/>
            <person name="Tang H."/>
            <person name="Ray J."/>
            <person name="Groenendijk J."/>
            <person name="Arikit S."/>
            <person name="Mathioni S.M."/>
            <person name="Nakano M."/>
            <person name="Shan H."/>
            <person name="Telgmann-Rauber A."/>
            <person name="Kanno A."/>
            <person name="Yue Z."/>
            <person name="Chen H."/>
            <person name="Li W."/>
            <person name="Chen Y."/>
            <person name="Xu X."/>
            <person name="Zhang Y."/>
            <person name="Luo S."/>
            <person name="Chen H."/>
            <person name="Gao J."/>
            <person name="Mao Z."/>
            <person name="Pires J.C."/>
            <person name="Luo M."/>
            <person name="Kudrna D."/>
            <person name="Wing R.A."/>
            <person name="Meyers B.C."/>
            <person name="Yi K."/>
            <person name="Kong H."/>
            <person name="Lavrijsen P."/>
            <person name="Sunseri F."/>
            <person name="Falavigna A."/>
            <person name="Ye Y."/>
            <person name="Leebens-Mack J.H."/>
            <person name="Chen G."/>
        </authorList>
    </citation>
    <scope>NUCLEOTIDE SEQUENCE [LARGE SCALE GENOMIC DNA]</scope>
    <source>
        <strain evidence="3">cv. DH0086</strain>
    </source>
</reference>
<protein>
    <submittedName>
        <fullName evidence="2">Uncharacterized protein</fullName>
    </submittedName>
</protein>
<evidence type="ECO:0000313" key="2">
    <source>
        <dbReference type="EMBL" id="ONK78353.1"/>
    </source>
</evidence>
<accession>A0A5P1FKU8</accession>
<evidence type="ECO:0000313" key="3">
    <source>
        <dbReference type="Proteomes" id="UP000243459"/>
    </source>
</evidence>
<keyword evidence="3" id="KW-1185">Reference proteome</keyword>
<dbReference type="AlphaFoldDB" id="A0A5P1FKU8"/>
<gene>
    <name evidence="2" type="ORF">A4U43_C02F17650</name>
</gene>
<sequence>MTTAWPRWANGRRAKQSTVDDATGGGDRRAWRRVPTTGRRTASSDDRCGVADRTTGAVAAGRRGEGGGGGDGRPDGRRATMTAMVGEGWRRRWAMGDGAAVATAAAGHGCIRIQS</sequence>
<feature type="compositionally biased region" description="Low complexity" evidence="1">
    <location>
        <begin position="51"/>
        <end position="61"/>
    </location>
</feature>
<dbReference type="Gramene" id="ONK78353">
    <property type="protein sequence ID" value="ONK78353"/>
    <property type="gene ID" value="A4U43_C02F17650"/>
</dbReference>
<evidence type="ECO:0000256" key="1">
    <source>
        <dbReference type="SAM" id="MobiDB-lite"/>
    </source>
</evidence>
<organism evidence="2 3">
    <name type="scientific">Asparagus officinalis</name>
    <name type="common">Garden asparagus</name>
    <dbReference type="NCBI Taxonomy" id="4686"/>
    <lineage>
        <taxon>Eukaryota</taxon>
        <taxon>Viridiplantae</taxon>
        <taxon>Streptophyta</taxon>
        <taxon>Embryophyta</taxon>
        <taxon>Tracheophyta</taxon>
        <taxon>Spermatophyta</taxon>
        <taxon>Magnoliopsida</taxon>
        <taxon>Liliopsida</taxon>
        <taxon>Asparagales</taxon>
        <taxon>Asparagaceae</taxon>
        <taxon>Asparagoideae</taxon>
        <taxon>Asparagus</taxon>
    </lineage>
</organism>
<dbReference type="EMBL" id="CM007382">
    <property type="protein sequence ID" value="ONK78353.1"/>
    <property type="molecule type" value="Genomic_DNA"/>
</dbReference>
<proteinExistence type="predicted"/>
<feature type="region of interest" description="Disordered" evidence="1">
    <location>
        <begin position="1"/>
        <end position="78"/>
    </location>
</feature>
<name>A0A5P1FKU8_ASPOF</name>
<dbReference type="Proteomes" id="UP000243459">
    <property type="component" value="Chromosome 2"/>
</dbReference>